<evidence type="ECO:0000313" key="9">
    <source>
        <dbReference type="EMBL" id="KCZ71210.1"/>
    </source>
</evidence>
<dbReference type="GO" id="GO:0051082">
    <property type="term" value="F:unfolded protein binding"/>
    <property type="evidence" value="ECO:0007669"/>
    <property type="project" value="UniProtKB-UniRule"/>
</dbReference>
<name>A0A062V729_9EURY</name>
<comment type="similarity">
    <text evidence="6">Belongs to the prefoldin alpha subunit family.</text>
</comment>
<comment type="similarity">
    <text evidence="1">Belongs to the prefoldin subunit alpha family.</text>
</comment>
<keyword evidence="8" id="KW-0175">Coiled coil</keyword>
<evidence type="ECO:0000256" key="2">
    <source>
        <dbReference type="ARBA" id="ARBA00011716"/>
    </source>
</evidence>
<dbReference type="Gene3D" id="1.10.287.370">
    <property type="match status" value="1"/>
</dbReference>
<evidence type="ECO:0000256" key="5">
    <source>
        <dbReference type="ARBA" id="ARBA00025077"/>
    </source>
</evidence>
<dbReference type="GO" id="GO:0006457">
    <property type="term" value="P:protein folding"/>
    <property type="evidence" value="ECO:0007669"/>
    <property type="project" value="UniProtKB-UniRule"/>
</dbReference>
<evidence type="ECO:0000313" key="10">
    <source>
        <dbReference type="Proteomes" id="UP000027153"/>
    </source>
</evidence>
<keyword evidence="10" id="KW-1185">Reference proteome</keyword>
<evidence type="ECO:0000256" key="7">
    <source>
        <dbReference type="NCBIfam" id="TIGR00293"/>
    </source>
</evidence>
<reference evidence="9 10" key="1">
    <citation type="journal article" date="2013" name="Nature">
        <title>Anaerobic oxidation of methane coupled to nitrate reduction in a novel archaeal lineage.</title>
        <authorList>
            <person name="Haroon M.F."/>
            <person name="Hu S."/>
            <person name="Shi Y."/>
            <person name="Imelfort M."/>
            <person name="Keller J."/>
            <person name="Hugenholtz P."/>
            <person name="Yuan Z."/>
            <person name="Tyson G.W."/>
        </authorList>
    </citation>
    <scope>NUCLEOTIDE SEQUENCE [LARGE SCALE GENOMIC DNA]</scope>
    <source>
        <strain evidence="9 10">ANME-2d</strain>
    </source>
</reference>
<dbReference type="CDD" id="cd23160">
    <property type="entry name" value="Prefoldin_alpha_GimC"/>
    <property type="match status" value="1"/>
</dbReference>
<dbReference type="RefSeq" id="WP_048093477.1">
    <property type="nucleotide sequence ID" value="NZ_JMIY01000007.1"/>
</dbReference>
<proteinExistence type="inferred from homology"/>
<dbReference type="InterPro" id="IPR004127">
    <property type="entry name" value="Prefoldin_subunit_alpha"/>
</dbReference>
<evidence type="ECO:0000256" key="4">
    <source>
        <dbReference type="ARBA" id="ARBA00023186"/>
    </source>
</evidence>
<comment type="subcellular location">
    <subcellularLocation>
        <location evidence="6">Cytoplasm</location>
    </subcellularLocation>
</comment>
<dbReference type="GO" id="GO:0005737">
    <property type="term" value="C:cytoplasm"/>
    <property type="evidence" value="ECO:0007669"/>
    <property type="project" value="UniProtKB-SubCell"/>
</dbReference>
<gene>
    <name evidence="6" type="primary">pfdA</name>
    <name evidence="9" type="ORF">ANME2D_03245</name>
</gene>
<dbReference type="NCBIfam" id="TIGR00293">
    <property type="entry name" value="prefoldin subunit alpha"/>
    <property type="match status" value="1"/>
</dbReference>
<dbReference type="InterPro" id="IPR011599">
    <property type="entry name" value="PFD_alpha_archaea"/>
</dbReference>
<feature type="coiled-coil region" evidence="8">
    <location>
        <begin position="99"/>
        <end position="140"/>
    </location>
</feature>
<dbReference type="Pfam" id="PF02996">
    <property type="entry name" value="Prefoldin"/>
    <property type="match status" value="1"/>
</dbReference>
<evidence type="ECO:0000256" key="3">
    <source>
        <dbReference type="ARBA" id="ARBA00022490"/>
    </source>
</evidence>
<dbReference type="GO" id="GO:0016272">
    <property type="term" value="C:prefoldin complex"/>
    <property type="evidence" value="ECO:0007669"/>
    <property type="project" value="UniProtKB-UniRule"/>
</dbReference>
<evidence type="ECO:0000256" key="8">
    <source>
        <dbReference type="SAM" id="Coils"/>
    </source>
</evidence>
<dbReference type="InterPro" id="IPR009053">
    <property type="entry name" value="Prefoldin"/>
</dbReference>
<comment type="caution">
    <text evidence="9">The sequence shown here is derived from an EMBL/GenBank/DDBJ whole genome shotgun (WGS) entry which is preliminary data.</text>
</comment>
<organism evidence="9 10">
    <name type="scientific">Candidatus Methanoperedens nitratireducens</name>
    <dbReference type="NCBI Taxonomy" id="1392998"/>
    <lineage>
        <taxon>Archaea</taxon>
        <taxon>Methanobacteriati</taxon>
        <taxon>Methanobacteriota</taxon>
        <taxon>Stenosarchaea group</taxon>
        <taxon>Methanomicrobia</taxon>
        <taxon>Methanosarcinales</taxon>
        <taxon>ANME-2 cluster</taxon>
        <taxon>Candidatus Methanoperedentaceae</taxon>
        <taxon>Candidatus Methanoperedens</taxon>
    </lineage>
</organism>
<evidence type="ECO:0000256" key="1">
    <source>
        <dbReference type="ARBA" id="ARBA00010048"/>
    </source>
</evidence>
<dbReference type="HAMAP" id="MF_00308">
    <property type="entry name" value="PfdA"/>
    <property type="match status" value="1"/>
</dbReference>
<dbReference type="AlphaFoldDB" id="A0A062V729"/>
<keyword evidence="4 6" id="KW-0143">Chaperone</keyword>
<dbReference type="PANTHER" id="PTHR12674">
    <property type="entry name" value="PREFOLDIN SUBUNIT 5"/>
    <property type="match status" value="1"/>
</dbReference>
<evidence type="ECO:0000256" key="6">
    <source>
        <dbReference type="HAMAP-Rule" id="MF_00308"/>
    </source>
</evidence>
<dbReference type="PANTHER" id="PTHR12674:SF4">
    <property type="entry name" value="PREFOLDIN SUBUNIT ALPHA 2"/>
    <property type="match status" value="1"/>
</dbReference>
<comment type="subunit">
    <text evidence="2 6">Heterohexamer of two alpha and four beta subunits.</text>
</comment>
<dbReference type="EMBL" id="JMIY01000007">
    <property type="protein sequence ID" value="KCZ71210.1"/>
    <property type="molecule type" value="Genomic_DNA"/>
</dbReference>
<accession>A0A062V729</accession>
<keyword evidence="3 6" id="KW-0963">Cytoplasm</keyword>
<comment type="function">
    <text evidence="5 6">Molecular chaperone capable of stabilizing a range of proteins. Seems to fulfill an ATP-independent, HSP70-like function in archaeal de novo protein folding.</text>
</comment>
<sequence>MSDERLTQQQAQDLVVRHQQYQYQAEAIAQQVNMLKITIRDVETALTTITALKDEPAGEEILVPVGFGSFVNATLTNPDKVVIGIGAGVSVEKGTDDAKVFLEKRKDELTKYHEQLNNAFTKLAEELQGIERTLQRYEQTQRSQQPMRAE</sequence>
<dbReference type="OrthoDB" id="10045at2157"/>
<dbReference type="Proteomes" id="UP000027153">
    <property type="component" value="Unassembled WGS sequence"/>
</dbReference>
<protein>
    <recommendedName>
        <fullName evidence="6 7">Prefoldin subunit alpha</fullName>
    </recommendedName>
    <alternativeName>
        <fullName evidence="6">GimC subunit alpha</fullName>
    </alternativeName>
</protein>
<dbReference type="SUPFAM" id="SSF46579">
    <property type="entry name" value="Prefoldin"/>
    <property type="match status" value="1"/>
</dbReference>